<name>A0AAE0MSX6_9PEZI</name>
<dbReference type="GeneID" id="87862733"/>
<evidence type="ECO:0000313" key="1">
    <source>
        <dbReference type="EMBL" id="KAK3345067.1"/>
    </source>
</evidence>
<accession>A0AAE0MSX6</accession>
<dbReference type="AlphaFoldDB" id="A0AAE0MSX6"/>
<keyword evidence="2" id="KW-1185">Reference proteome</keyword>
<sequence>MVTGAEEPDLAGDQLIHRDPCPRIQGPIQLGALTCISNPKVTIASHGCSARKGNSRPGLVLDGGLLKLRAGELMERRIDLNVDMIWMGDKGTARRNLNHHFSETPFGTGAVPGWLSWDLTYMDFYTNIGLGPRVSA</sequence>
<dbReference type="RefSeq" id="XP_062681680.1">
    <property type="nucleotide sequence ID" value="XM_062825579.1"/>
</dbReference>
<evidence type="ECO:0000313" key="2">
    <source>
        <dbReference type="Proteomes" id="UP001278500"/>
    </source>
</evidence>
<dbReference type="EMBL" id="JAUEPP010000004">
    <property type="protein sequence ID" value="KAK3345067.1"/>
    <property type="molecule type" value="Genomic_DNA"/>
</dbReference>
<reference evidence="1" key="2">
    <citation type="submission" date="2023-06" db="EMBL/GenBank/DDBJ databases">
        <authorList>
            <consortium name="Lawrence Berkeley National Laboratory"/>
            <person name="Haridas S."/>
            <person name="Hensen N."/>
            <person name="Bonometti L."/>
            <person name="Westerberg I."/>
            <person name="Brannstrom I.O."/>
            <person name="Guillou S."/>
            <person name="Cros-Aarteil S."/>
            <person name="Calhoun S."/>
            <person name="Kuo A."/>
            <person name="Mondo S."/>
            <person name="Pangilinan J."/>
            <person name="Riley R."/>
            <person name="Labutti K."/>
            <person name="Andreopoulos B."/>
            <person name="Lipzen A."/>
            <person name="Chen C."/>
            <person name="Yanf M."/>
            <person name="Daum C."/>
            <person name="Ng V."/>
            <person name="Clum A."/>
            <person name="Steindorff A."/>
            <person name="Ohm R."/>
            <person name="Martin F."/>
            <person name="Silar P."/>
            <person name="Natvig D."/>
            <person name="Lalanne C."/>
            <person name="Gautier V."/>
            <person name="Ament-Velasquez S.L."/>
            <person name="Kruys A."/>
            <person name="Hutchinson M.I."/>
            <person name="Powell A.J."/>
            <person name="Barry K."/>
            <person name="Miller A.N."/>
            <person name="Grigoriev I.V."/>
            <person name="Debuchy R."/>
            <person name="Gladieux P."/>
            <person name="Thoren M.H."/>
            <person name="Johannesson H."/>
        </authorList>
    </citation>
    <scope>NUCLEOTIDE SEQUENCE</scope>
    <source>
        <strain evidence="1">CBS 560.94</strain>
    </source>
</reference>
<gene>
    <name evidence="1" type="ORF">B0H65DRAFT_442508</name>
</gene>
<dbReference type="Proteomes" id="UP001278500">
    <property type="component" value="Unassembled WGS sequence"/>
</dbReference>
<organism evidence="1 2">
    <name type="scientific">Neurospora tetraspora</name>
    <dbReference type="NCBI Taxonomy" id="94610"/>
    <lineage>
        <taxon>Eukaryota</taxon>
        <taxon>Fungi</taxon>
        <taxon>Dikarya</taxon>
        <taxon>Ascomycota</taxon>
        <taxon>Pezizomycotina</taxon>
        <taxon>Sordariomycetes</taxon>
        <taxon>Sordariomycetidae</taxon>
        <taxon>Sordariales</taxon>
        <taxon>Sordariaceae</taxon>
        <taxon>Neurospora</taxon>
    </lineage>
</organism>
<protein>
    <submittedName>
        <fullName evidence="1">Uncharacterized protein</fullName>
    </submittedName>
</protein>
<proteinExistence type="predicted"/>
<comment type="caution">
    <text evidence="1">The sequence shown here is derived from an EMBL/GenBank/DDBJ whole genome shotgun (WGS) entry which is preliminary data.</text>
</comment>
<reference evidence="1" key="1">
    <citation type="journal article" date="2023" name="Mol. Phylogenet. Evol.">
        <title>Genome-scale phylogeny and comparative genomics of the fungal order Sordariales.</title>
        <authorList>
            <person name="Hensen N."/>
            <person name="Bonometti L."/>
            <person name="Westerberg I."/>
            <person name="Brannstrom I.O."/>
            <person name="Guillou S."/>
            <person name="Cros-Aarteil S."/>
            <person name="Calhoun S."/>
            <person name="Haridas S."/>
            <person name="Kuo A."/>
            <person name="Mondo S."/>
            <person name="Pangilinan J."/>
            <person name="Riley R."/>
            <person name="LaButti K."/>
            <person name="Andreopoulos B."/>
            <person name="Lipzen A."/>
            <person name="Chen C."/>
            <person name="Yan M."/>
            <person name="Daum C."/>
            <person name="Ng V."/>
            <person name="Clum A."/>
            <person name="Steindorff A."/>
            <person name="Ohm R.A."/>
            <person name="Martin F."/>
            <person name="Silar P."/>
            <person name="Natvig D.O."/>
            <person name="Lalanne C."/>
            <person name="Gautier V."/>
            <person name="Ament-Velasquez S.L."/>
            <person name="Kruys A."/>
            <person name="Hutchinson M.I."/>
            <person name="Powell A.J."/>
            <person name="Barry K."/>
            <person name="Miller A.N."/>
            <person name="Grigoriev I.V."/>
            <person name="Debuchy R."/>
            <person name="Gladieux P."/>
            <person name="Hiltunen Thoren M."/>
            <person name="Johannesson H."/>
        </authorList>
    </citation>
    <scope>NUCLEOTIDE SEQUENCE</scope>
    <source>
        <strain evidence="1">CBS 560.94</strain>
    </source>
</reference>